<dbReference type="PRINTS" id="PR00413">
    <property type="entry name" value="HADHALOGNASE"/>
</dbReference>
<dbReference type="Gene3D" id="1.10.150.240">
    <property type="entry name" value="Putative phosphatase, domain 2"/>
    <property type="match status" value="1"/>
</dbReference>
<dbReference type="InterPro" id="IPR036412">
    <property type="entry name" value="HAD-like_sf"/>
</dbReference>
<name>A0A1H3ZMQ5_9GAMM</name>
<dbReference type="GeneID" id="97764144"/>
<dbReference type="Proteomes" id="UP000187280">
    <property type="component" value="Unassembled WGS sequence"/>
</dbReference>
<dbReference type="GO" id="GO:0050308">
    <property type="term" value="F:sugar-phosphatase activity"/>
    <property type="evidence" value="ECO:0007669"/>
    <property type="project" value="TreeGrafter"/>
</dbReference>
<dbReference type="NCBIfam" id="TIGR01509">
    <property type="entry name" value="HAD-SF-IA-v3"/>
    <property type="match status" value="1"/>
</dbReference>
<dbReference type="InterPro" id="IPR006439">
    <property type="entry name" value="HAD-SF_hydro_IA"/>
</dbReference>
<dbReference type="InterPro" id="IPR023198">
    <property type="entry name" value="PGP-like_dom2"/>
</dbReference>
<keyword evidence="1" id="KW-0479">Metal-binding</keyword>
<dbReference type="InterPro" id="IPR023214">
    <property type="entry name" value="HAD_sf"/>
</dbReference>
<proteinExistence type="predicted"/>
<organism evidence="2 3">
    <name type="scientific">Lonsdalea quercina</name>
    <dbReference type="NCBI Taxonomy" id="71657"/>
    <lineage>
        <taxon>Bacteria</taxon>
        <taxon>Pseudomonadati</taxon>
        <taxon>Pseudomonadota</taxon>
        <taxon>Gammaproteobacteria</taxon>
        <taxon>Enterobacterales</taxon>
        <taxon>Pectobacteriaceae</taxon>
        <taxon>Lonsdalea</taxon>
    </lineage>
</organism>
<dbReference type="NCBIfam" id="NF008610">
    <property type="entry name" value="PRK11587.1"/>
    <property type="match status" value="1"/>
</dbReference>
<dbReference type="PANTHER" id="PTHR43481:SF4">
    <property type="entry name" value="GLYCEROL-1-PHOSPHATE PHOSPHOHYDROLASE 1-RELATED"/>
    <property type="match status" value="1"/>
</dbReference>
<reference evidence="2 3" key="1">
    <citation type="submission" date="2016-10" db="EMBL/GenBank/DDBJ databases">
        <authorList>
            <person name="de Groot N.N."/>
        </authorList>
    </citation>
    <scope>NUCLEOTIDE SEQUENCE [LARGE SCALE GENOMIC DNA]</scope>
    <source>
        <strain evidence="2 3">ATCC 29281</strain>
    </source>
</reference>
<dbReference type="InterPro" id="IPR051806">
    <property type="entry name" value="HAD-like_SPP"/>
</dbReference>
<evidence type="ECO:0000256" key="1">
    <source>
        <dbReference type="ARBA" id="ARBA00022723"/>
    </source>
</evidence>
<evidence type="ECO:0000313" key="2">
    <source>
        <dbReference type="EMBL" id="SEA24938.1"/>
    </source>
</evidence>
<protein>
    <submittedName>
        <fullName evidence="2">Sugar-phosphatase</fullName>
    </submittedName>
</protein>
<dbReference type="SFLD" id="SFLDG01129">
    <property type="entry name" value="C1.5:_HAD__Beta-PGM__Phosphata"/>
    <property type="match status" value="1"/>
</dbReference>
<dbReference type="EMBL" id="FNQS01000003">
    <property type="protein sequence ID" value="SEA24938.1"/>
    <property type="molecule type" value="Genomic_DNA"/>
</dbReference>
<dbReference type="STRING" id="71657.SAMN02982996_01243"/>
<dbReference type="Pfam" id="PF00702">
    <property type="entry name" value="Hydrolase"/>
    <property type="match status" value="1"/>
</dbReference>
<evidence type="ECO:0000313" key="3">
    <source>
        <dbReference type="Proteomes" id="UP000187280"/>
    </source>
</evidence>
<sequence>MEVKGFLFDLDGTLVNSLPVVENAWRWWAEGQGLDSQEVLEFIHGKQAITSLRHFLHDKSETEIQHAYQVLEQRESTDLEGITAMPGAQALLQRLEALNVPWAIVTSGSVPIAYARHQAAGLLMPRHFVTAERVANGKPHPDAYLLGAQLLGLDPQACAVVEDAPAGIQSGLAAKAKVIAVNAPSDTPDLDKVDMVLYSLEQLDVTPGDAAFVVTASR</sequence>
<dbReference type="SFLD" id="SFLDS00003">
    <property type="entry name" value="Haloacid_Dehalogenase"/>
    <property type="match status" value="1"/>
</dbReference>
<accession>A0A1H3ZMQ5</accession>
<keyword evidence="3" id="KW-1185">Reference proteome</keyword>
<dbReference type="eggNOG" id="COG0637">
    <property type="taxonomic scope" value="Bacteria"/>
</dbReference>
<dbReference type="GO" id="GO:0043136">
    <property type="term" value="F:sn-glycerol 3-phosphatase activity"/>
    <property type="evidence" value="ECO:0007669"/>
    <property type="project" value="TreeGrafter"/>
</dbReference>
<dbReference type="GO" id="GO:0046872">
    <property type="term" value="F:metal ion binding"/>
    <property type="evidence" value="ECO:0007669"/>
    <property type="project" value="UniProtKB-KW"/>
</dbReference>
<dbReference type="RefSeq" id="WP_026741454.1">
    <property type="nucleotide sequence ID" value="NZ_FNQS01000003.1"/>
</dbReference>
<gene>
    <name evidence="2" type="ORF">SAMN02982996_01243</name>
</gene>
<dbReference type="SFLD" id="SFLDG01135">
    <property type="entry name" value="C1.5.6:_HAD__Beta-PGM__Phospha"/>
    <property type="match status" value="1"/>
</dbReference>
<dbReference type="SUPFAM" id="SSF56784">
    <property type="entry name" value="HAD-like"/>
    <property type="match status" value="1"/>
</dbReference>
<dbReference type="CDD" id="cd07527">
    <property type="entry name" value="HAD_ScGPP-like"/>
    <property type="match status" value="1"/>
</dbReference>
<dbReference type="PANTHER" id="PTHR43481">
    <property type="entry name" value="FRUCTOSE-1-PHOSPHATE PHOSPHATASE"/>
    <property type="match status" value="1"/>
</dbReference>
<dbReference type="Gene3D" id="3.40.50.1000">
    <property type="entry name" value="HAD superfamily/HAD-like"/>
    <property type="match status" value="1"/>
</dbReference>
<dbReference type="AlphaFoldDB" id="A0A1H3ZMQ5"/>